<dbReference type="InterPro" id="IPR025474">
    <property type="entry name" value="DUF4325"/>
</dbReference>
<dbReference type="EMBL" id="MFJM01000065">
    <property type="protein sequence ID" value="OGG15922.1"/>
    <property type="molecule type" value="Genomic_DNA"/>
</dbReference>
<evidence type="ECO:0000313" key="2">
    <source>
        <dbReference type="EMBL" id="OGG15922.1"/>
    </source>
</evidence>
<dbReference type="STRING" id="1798383.A3D78_07525"/>
<protein>
    <recommendedName>
        <fullName evidence="1">DUF4325 domain-containing protein</fullName>
    </recommendedName>
</protein>
<name>A0A1F5ZUV7_9BACT</name>
<accession>A0A1F5ZUV7</accession>
<organism evidence="2 3">
    <name type="scientific">Candidatus Gottesmanbacteria bacterium RIFCSPHIGHO2_02_FULL_39_14</name>
    <dbReference type="NCBI Taxonomy" id="1798383"/>
    <lineage>
        <taxon>Bacteria</taxon>
        <taxon>Candidatus Gottesmaniibacteriota</taxon>
    </lineage>
</organism>
<proteinExistence type="predicted"/>
<sequence>MDIHKVIIDLANKKGRIKSSDVLNAIHNTVSRQYISLLLRRLVKRGILIKGGSTAGAYYVLTKNEHLLGSLIHKRFKRENLKEHEVLDDINRKVHFMKTLSENVRSLFDYAFSEMLNNAIEHSLSKYVEIEVSKDDKNLWFVVNDFGVGVFKNVMKKRSLKNELEAMQDLLKGKTTTQPRTHSGEGIFFTSKTADIYQLDSFEYSLRLDNKIKDVFLGELRPVKVGTRVYWLIDYNSDRHLQKIFQKFETDHSNPDFDKTEIQIKLYIIETIYISRSQARRILVGLEKFKSIIFDFYQVPNVGQAFVDELFRVFPEKYPNIKVTAVNMNETVRYMVERVDKSSSVKIG</sequence>
<evidence type="ECO:0000259" key="1">
    <source>
        <dbReference type="Pfam" id="PF14213"/>
    </source>
</evidence>
<comment type="caution">
    <text evidence="2">The sequence shown here is derived from an EMBL/GenBank/DDBJ whole genome shotgun (WGS) entry which is preliminary data.</text>
</comment>
<dbReference type="Proteomes" id="UP000176253">
    <property type="component" value="Unassembled WGS sequence"/>
</dbReference>
<reference evidence="2 3" key="1">
    <citation type="journal article" date="2016" name="Nat. Commun.">
        <title>Thousands of microbial genomes shed light on interconnected biogeochemical processes in an aquifer system.</title>
        <authorList>
            <person name="Anantharaman K."/>
            <person name="Brown C.T."/>
            <person name="Hug L.A."/>
            <person name="Sharon I."/>
            <person name="Castelle C.J."/>
            <person name="Probst A.J."/>
            <person name="Thomas B.C."/>
            <person name="Singh A."/>
            <person name="Wilkins M.J."/>
            <person name="Karaoz U."/>
            <person name="Brodie E.L."/>
            <person name="Williams K.H."/>
            <person name="Hubbard S.S."/>
            <person name="Banfield J.F."/>
        </authorList>
    </citation>
    <scope>NUCLEOTIDE SEQUENCE [LARGE SCALE GENOMIC DNA]</scope>
</reference>
<dbReference type="Pfam" id="PF14213">
    <property type="entry name" value="DUF4325"/>
    <property type="match status" value="1"/>
</dbReference>
<dbReference type="AlphaFoldDB" id="A0A1F5ZUV7"/>
<dbReference type="Gene3D" id="3.30.565.10">
    <property type="entry name" value="Histidine kinase-like ATPase, C-terminal domain"/>
    <property type="match status" value="1"/>
</dbReference>
<evidence type="ECO:0000313" key="3">
    <source>
        <dbReference type="Proteomes" id="UP000176253"/>
    </source>
</evidence>
<dbReference type="SUPFAM" id="SSF55874">
    <property type="entry name" value="ATPase domain of HSP90 chaperone/DNA topoisomerase II/histidine kinase"/>
    <property type="match status" value="1"/>
</dbReference>
<gene>
    <name evidence="2" type="ORF">A3D78_07525</name>
</gene>
<feature type="domain" description="DUF4325" evidence="1">
    <location>
        <begin position="280"/>
        <end position="332"/>
    </location>
</feature>
<dbReference type="InterPro" id="IPR036890">
    <property type="entry name" value="HATPase_C_sf"/>
</dbReference>